<dbReference type="InterPro" id="IPR050709">
    <property type="entry name" value="Biotin_Carboxyl_Carrier/Decarb"/>
</dbReference>
<evidence type="ECO:0000256" key="9">
    <source>
        <dbReference type="RuleBase" id="RU364072"/>
    </source>
</evidence>
<sequence length="170" mass="17629">MNMKDVKSIGARIPLGKGNKMPSIDSSVIRELAELLTETGLTEIEVEQGGARLRVVRQVINSYVSEGPMRAAATPGAASTGETPAPAKPKGPPAGAVPSPMVGTVYVAPEPGKPPFVKVGDKVSEGDTLLIVEAMKTMNPIVSPRAGTVTEICVNDAEPVEFGQTLLVIA</sequence>
<dbReference type="InterPro" id="IPR001882">
    <property type="entry name" value="Biotin_BS"/>
</dbReference>
<organism evidence="12 13">
    <name type="scientific">Rhizomicrobium electricum</name>
    <dbReference type="NCBI Taxonomy" id="480070"/>
    <lineage>
        <taxon>Bacteria</taxon>
        <taxon>Pseudomonadati</taxon>
        <taxon>Pseudomonadota</taxon>
        <taxon>Alphaproteobacteria</taxon>
        <taxon>Micropepsales</taxon>
        <taxon>Micropepsaceae</taxon>
        <taxon>Rhizomicrobium</taxon>
    </lineage>
</organism>
<feature type="domain" description="Lipoyl-binding" evidence="11">
    <location>
        <begin position="94"/>
        <end position="170"/>
    </location>
</feature>
<evidence type="ECO:0000256" key="2">
    <source>
        <dbReference type="ARBA" id="ARBA00005194"/>
    </source>
</evidence>
<evidence type="ECO:0000256" key="4">
    <source>
        <dbReference type="ARBA" id="ARBA00022516"/>
    </source>
</evidence>
<dbReference type="PRINTS" id="PR01071">
    <property type="entry name" value="ACOABIOTINCC"/>
</dbReference>
<dbReference type="NCBIfam" id="TIGR00531">
    <property type="entry name" value="BCCP"/>
    <property type="match status" value="1"/>
</dbReference>
<dbReference type="InterPro" id="IPR000089">
    <property type="entry name" value="Biotin_lipoyl"/>
</dbReference>
<gene>
    <name evidence="12" type="primary">accB</name>
    <name evidence="12" type="ORF">GCM10008942_04600</name>
</gene>
<dbReference type="SUPFAM" id="SSF51230">
    <property type="entry name" value="Single hybrid motif"/>
    <property type="match status" value="1"/>
</dbReference>
<evidence type="ECO:0000256" key="6">
    <source>
        <dbReference type="ARBA" id="ARBA00023098"/>
    </source>
</evidence>
<keyword evidence="6 9" id="KW-0443">Lipid metabolism</keyword>
<dbReference type="Proteomes" id="UP001499951">
    <property type="component" value="Unassembled WGS sequence"/>
</dbReference>
<evidence type="ECO:0000256" key="3">
    <source>
        <dbReference type="ARBA" id="ARBA00017562"/>
    </source>
</evidence>
<keyword evidence="4 9" id="KW-0444">Lipid biosynthesis</keyword>
<keyword evidence="5 9" id="KW-0276">Fatty acid metabolism</keyword>
<evidence type="ECO:0000256" key="10">
    <source>
        <dbReference type="SAM" id="MobiDB-lite"/>
    </source>
</evidence>
<evidence type="ECO:0000313" key="13">
    <source>
        <dbReference type="Proteomes" id="UP001499951"/>
    </source>
</evidence>
<dbReference type="Pfam" id="PF00364">
    <property type="entry name" value="Biotin_lipoyl"/>
    <property type="match status" value="1"/>
</dbReference>
<keyword evidence="8 9" id="KW-0092">Biotin</keyword>
<feature type="region of interest" description="Disordered" evidence="10">
    <location>
        <begin position="69"/>
        <end position="96"/>
    </location>
</feature>
<comment type="pathway">
    <text evidence="2 9">Lipid metabolism; fatty acid biosynthesis.</text>
</comment>
<evidence type="ECO:0000256" key="5">
    <source>
        <dbReference type="ARBA" id="ARBA00022832"/>
    </source>
</evidence>
<dbReference type="Gene3D" id="2.40.50.100">
    <property type="match status" value="1"/>
</dbReference>
<comment type="caution">
    <text evidence="12">The sequence shown here is derived from an EMBL/GenBank/DDBJ whole genome shotgun (WGS) entry which is preliminary data.</text>
</comment>
<proteinExistence type="predicted"/>
<evidence type="ECO:0000256" key="8">
    <source>
        <dbReference type="ARBA" id="ARBA00023267"/>
    </source>
</evidence>
<name>A0ABN1E4W8_9PROT</name>
<dbReference type="InterPro" id="IPR011053">
    <property type="entry name" value="Single_hybrid_motif"/>
</dbReference>
<reference evidence="12 13" key="1">
    <citation type="journal article" date="2019" name="Int. J. Syst. Evol. Microbiol.">
        <title>The Global Catalogue of Microorganisms (GCM) 10K type strain sequencing project: providing services to taxonomists for standard genome sequencing and annotation.</title>
        <authorList>
            <consortium name="The Broad Institute Genomics Platform"/>
            <consortium name="The Broad Institute Genome Sequencing Center for Infectious Disease"/>
            <person name="Wu L."/>
            <person name="Ma J."/>
        </authorList>
    </citation>
    <scope>NUCLEOTIDE SEQUENCE [LARGE SCALE GENOMIC DNA]</scope>
    <source>
        <strain evidence="12 13">JCM 15089</strain>
    </source>
</reference>
<evidence type="ECO:0000256" key="7">
    <source>
        <dbReference type="ARBA" id="ARBA00023160"/>
    </source>
</evidence>
<protein>
    <recommendedName>
        <fullName evidence="3 9">Biotin carboxyl carrier protein of acetyl-CoA carboxylase</fullName>
    </recommendedName>
</protein>
<dbReference type="PROSITE" id="PS00188">
    <property type="entry name" value="BIOTIN"/>
    <property type="match status" value="1"/>
</dbReference>
<dbReference type="PROSITE" id="PS50968">
    <property type="entry name" value="BIOTINYL_LIPOYL"/>
    <property type="match status" value="1"/>
</dbReference>
<evidence type="ECO:0000256" key="1">
    <source>
        <dbReference type="ARBA" id="ARBA00003761"/>
    </source>
</evidence>
<evidence type="ECO:0000313" key="12">
    <source>
        <dbReference type="EMBL" id="GAA0559201.1"/>
    </source>
</evidence>
<keyword evidence="13" id="KW-1185">Reference proteome</keyword>
<dbReference type="EMBL" id="BAAADD010000001">
    <property type="protein sequence ID" value="GAA0559201.1"/>
    <property type="molecule type" value="Genomic_DNA"/>
</dbReference>
<dbReference type="PANTHER" id="PTHR45266:SF3">
    <property type="entry name" value="OXALOACETATE DECARBOXYLASE ALPHA CHAIN"/>
    <property type="match status" value="1"/>
</dbReference>
<dbReference type="InterPro" id="IPR001249">
    <property type="entry name" value="AcCoA_biotinCC"/>
</dbReference>
<accession>A0ABN1E4W8</accession>
<dbReference type="CDD" id="cd06850">
    <property type="entry name" value="biotinyl_domain"/>
    <property type="match status" value="1"/>
</dbReference>
<comment type="function">
    <text evidence="1 9">This protein is a component of the acetyl coenzyme A carboxylase complex; first, biotin carboxylase catalyzes the carboxylation of the carrier protein and then the transcarboxylase transfers the carboxyl group to form malonyl-CoA.</text>
</comment>
<keyword evidence="7 9" id="KW-0275">Fatty acid biosynthesis</keyword>
<dbReference type="PANTHER" id="PTHR45266">
    <property type="entry name" value="OXALOACETATE DECARBOXYLASE ALPHA CHAIN"/>
    <property type="match status" value="1"/>
</dbReference>
<evidence type="ECO:0000259" key="11">
    <source>
        <dbReference type="PROSITE" id="PS50968"/>
    </source>
</evidence>